<protein>
    <submittedName>
        <fullName evidence="3">Fibronectin type III domain protein</fullName>
    </submittedName>
</protein>
<dbReference type="PANTHER" id="PTHR11319">
    <property type="entry name" value="G PROTEIN-COUPLED RECEPTOR-RELATED"/>
    <property type="match status" value="1"/>
</dbReference>
<dbReference type="AlphaFoldDB" id="A0A1V1P6D3"/>
<dbReference type="EMBL" id="ATBP01000425">
    <property type="protein sequence ID" value="ETR70427.1"/>
    <property type="molecule type" value="Genomic_DNA"/>
</dbReference>
<dbReference type="GO" id="GO:0000272">
    <property type="term" value="P:polysaccharide catabolic process"/>
    <property type="evidence" value="ECO:0007669"/>
    <property type="project" value="InterPro"/>
</dbReference>
<dbReference type="Gene3D" id="1.10.1330.10">
    <property type="entry name" value="Dockerin domain"/>
    <property type="match status" value="1"/>
</dbReference>
<proteinExistence type="predicted"/>
<dbReference type="PANTHER" id="PTHR11319:SF35">
    <property type="entry name" value="OUTER MEMBRANE PROTEIN PMPC-RELATED"/>
    <property type="match status" value="1"/>
</dbReference>
<organism evidence="3 4">
    <name type="scientific">Candidatus Magnetoglobus multicellularis str. Araruama</name>
    <dbReference type="NCBI Taxonomy" id="890399"/>
    <lineage>
        <taxon>Bacteria</taxon>
        <taxon>Pseudomonadati</taxon>
        <taxon>Thermodesulfobacteriota</taxon>
        <taxon>Desulfobacteria</taxon>
        <taxon>Desulfobacterales</taxon>
        <taxon>Desulfobacteraceae</taxon>
        <taxon>Candidatus Magnetoglobus</taxon>
    </lineage>
</organism>
<evidence type="ECO:0000256" key="1">
    <source>
        <dbReference type="SAM" id="SignalP"/>
    </source>
</evidence>
<keyword evidence="1" id="KW-0732">Signal</keyword>
<name>A0A1V1P6D3_9BACT</name>
<dbReference type="SUPFAM" id="SSF63446">
    <property type="entry name" value="Type I dockerin domain"/>
    <property type="match status" value="1"/>
</dbReference>
<comment type="caution">
    <text evidence="3">The sequence shown here is derived from an EMBL/GenBank/DDBJ whole genome shotgun (WGS) entry which is preliminary data.</text>
</comment>
<reference evidence="4" key="1">
    <citation type="submission" date="2012-11" db="EMBL/GenBank/DDBJ databases">
        <authorList>
            <person name="Lucero-Rivera Y.E."/>
            <person name="Tovar-Ramirez D."/>
        </authorList>
    </citation>
    <scope>NUCLEOTIDE SEQUENCE [LARGE SCALE GENOMIC DNA]</scope>
    <source>
        <strain evidence="4">Araruama</strain>
    </source>
</reference>
<accession>A0A1V1P6D3</accession>
<gene>
    <name evidence="3" type="ORF">OMM_08821</name>
</gene>
<evidence type="ECO:0000313" key="3">
    <source>
        <dbReference type="EMBL" id="ETR70427.1"/>
    </source>
</evidence>
<dbReference type="Gene3D" id="2.160.20.10">
    <property type="entry name" value="Single-stranded right-handed beta-helix, Pectin lyase-like"/>
    <property type="match status" value="1"/>
</dbReference>
<sequence length="1180" mass="125508">MIRMNQKIVQKIAAALLILVVLPSFINAQEQPPDIIANVSPTSAKQGESFILTVNLQASGNIQLPPSEIVPERVKIANLAGTNISRTNLFVTANFIIPANESIGSKDVSIEFPAPADKPDLPALVSTKVGAFEILSGSEAASLQVNIEPADAVSAGAQWKTESGSWQNSGDTITGLSVGTYTISFMTIEGWTVPESQTVNITEGQRTTVTGTYIQNTCTKGDIDGNGTISINDAITTLKFLAGLNPDDVQLCSDVNNDDQIGPQEAIFILQSLTSQPDVDVFYVDVDNVSGVEDGQSWSTAYKNLQDAMDAAYESGGGTVWVAEGIYLPTEIPTDILKAYDASENNDNYCGESTHTFTDVQYKTFVLREGVVVYGGFSGTETSLEQRDLLKHKTILSGDLNGDDCSSDTCHVEPIYTSCNATQIGYVEAGTNYDDNVYHVVMSAKVSNTVLDGFTIRGGNANGNPSAGTACGLFGTTSDEEIYRILKGYLSSNGGGIIVLQSAPLVRNAIIEYNRAIKGGGAYHLLPTSPQPGNENLVPEYDNVIFQYNYCNSRGGAICNDWNSSPVFQNSQFLYNVSDIKGGAVYSDMGCDPKFVNVLFVGNRSERGGGAVSDGSSNTFYAFTTFVHNEACDIGAALYQGTHRADSMSGNSPYAYASIVLNNDSITNGLAITNWLWSALTEMEGSVIQESETETNPEWSTCLGNDYEPAGSCVNIGWSSQRTYYLNDTKISKWVEQMEPVVSGDYYDVSSSSSSQFLYVDSTSTCSDCNGSKNSPYTSLRSALSKAGNGTTIYIAPGFYAAAGDGLNREDAAYVVPDGTAIIGCNAAFSSCADQENFLGTIEESNDLINANLPVLSGGSSQSDTVKTDNAYHVVILGSGSSLKGVVIQDGYADANSGYHKQGGGVLTYESKVTIENVLFQNNYALEGGAFFMLYMPAEDTSSRVSNSAFYKNIAEHSGGAILGRVGQNDFSITFTNVIFEENEAKLDRGGAVYVDYGFDADFIDCSFINNASTVSSGGAVYVDDNASQFPGTVVNFYATKFSGNTAAINGGAFRIYMSMSAVYVDRSCTFTNNTAGGIASDAFVGYSGQLCYDASATNMRVNQVDTATVYDNSTDGNECDLSSNSGNGNGPPQEAIDACNNLNMGESCFFDTPNGTVSGTCQDMNNTTSCVPEGGPPNK</sequence>
<dbReference type="InterPro" id="IPR012334">
    <property type="entry name" value="Pectin_lyas_fold"/>
</dbReference>
<evidence type="ECO:0000313" key="4">
    <source>
        <dbReference type="Proteomes" id="UP000189670"/>
    </source>
</evidence>
<dbReference type="InterPro" id="IPR011050">
    <property type="entry name" value="Pectin_lyase_fold/virulence"/>
</dbReference>
<dbReference type="InterPro" id="IPR036439">
    <property type="entry name" value="Dockerin_dom_sf"/>
</dbReference>
<feature type="chain" id="PRO_5013251185" evidence="1">
    <location>
        <begin position="29"/>
        <end position="1180"/>
    </location>
</feature>
<dbReference type="Pfam" id="PF07602">
    <property type="entry name" value="DUF1565"/>
    <property type="match status" value="1"/>
</dbReference>
<feature type="signal peptide" evidence="1">
    <location>
        <begin position="1"/>
        <end position="28"/>
    </location>
</feature>
<feature type="domain" description="DUF1565" evidence="2">
    <location>
        <begin position="769"/>
        <end position="924"/>
    </location>
</feature>
<dbReference type="Proteomes" id="UP000189670">
    <property type="component" value="Unassembled WGS sequence"/>
</dbReference>
<dbReference type="InterPro" id="IPR011459">
    <property type="entry name" value="DUF1565"/>
</dbReference>
<evidence type="ECO:0000259" key="2">
    <source>
        <dbReference type="Pfam" id="PF07602"/>
    </source>
</evidence>
<dbReference type="SUPFAM" id="SSF51126">
    <property type="entry name" value="Pectin lyase-like"/>
    <property type="match status" value="2"/>
</dbReference>